<dbReference type="EMBL" id="JAATJE010000001">
    <property type="protein sequence ID" value="NJC33134.1"/>
    <property type="molecule type" value="Genomic_DNA"/>
</dbReference>
<name>A0ABX0XIH8_9SPHN</name>
<evidence type="ECO:0000313" key="1">
    <source>
        <dbReference type="EMBL" id="NJC33134.1"/>
    </source>
</evidence>
<proteinExistence type="predicted"/>
<reference evidence="1 2" key="1">
    <citation type="submission" date="2020-03" db="EMBL/GenBank/DDBJ databases">
        <title>Genomic Encyclopedia of Type Strains, Phase IV (KMG-IV): sequencing the most valuable type-strain genomes for metagenomic binning, comparative biology and taxonomic classification.</title>
        <authorList>
            <person name="Goeker M."/>
        </authorList>
    </citation>
    <scope>NUCLEOTIDE SEQUENCE [LARGE SCALE GENOMIC DNA]</scope>
    <source>
        <strain evidence="1 2">DSM 27651</strain>
    </source>
</reference>
<evidence type="ECO:0000313" key="2">
    <source>
        <dbReference type="Proteomes" id="UP000734218"/>
    </source>
</evidence>
<accession>A0ABX0XIH8</accession>
<comment type="caution">
    <text evidence="1">The sequence shown here is derived from an EMBL/GenBank/DDBJ whole genome shotgun (WGS) entry which is preliminary data.</text>
</comment>
<dbReference type="RefSeq" id="WP_167952875.1">
    <property type="nucleotide sequence ID" value="NZ_JAATJE010000001.1"/>
</dbReference>
<sequence>MRAGPPRHDLAAAPHMPIDGGKDADDAALAELFDYAGMRAEEAVHAWREERRRLNLGLDAYGGACVIMTVDDRRLLNALKRIGAVEKGTYSGTWDVKRTWAHHGQECGVDCTMAEVVCDILNASLGDRARAHVHSWWS</sequence>
<keyword evidence="2" id="KW-1185">Reference proteome</keyword>
<dbReference type="Proteomes" id="UP000734218">
    <property type="component" value="Unassembled WGS sequence"/>
</dbReference>
<gene>
    <name evidence="1" type="ORF">GGR88_000608</name>
</gene>
<organism evidence="1 2">
    <name type="scientific">Sphingomonas jejuensis</name>
    <dbReference type="NCBI Taxonomy" id="904715"/>
    <lineage>
        <taxon>Bacteria</taxon>
        <taxon>Pseudomonadati</taxon>
        <taxon>Pseudomonadota</taxon>
        <taxon>Alphaproteobacteria</taxon>
        <taxon>Sphingomonadales</taxon>
        <taxon>Sphingomonadaceae</taxon>
        <taxon>Sphingomonas</taxon>
    </lineage>
</organism>
<protein>
    <submittedName>
        <fullName evidence="1">Uncharacterized protein</fullName>
    </submittedName>
</protein>